<name>A0A8T0JGY3_PHAAN</name>
<dbReference type="AlphaFoldDB" id="A0A8T0JGY3"/>
<dbReference type="PANTHER" id="PTHR10353:SF137">
    <property type="entry name" value="MYROSINASE 3-RELATED"/>
    <property type="match status" value="1"/>
</dbReference>
<evidence type="ECO:0000256" key="4">
    <source>
        <dbReference type="PROSITE-ProRule" id="PRU10055"/>
    </source>
</evidence>
<dbReference type="GO" id="GO:0005975">
    <property type="term" value="P:carbohydrate metabolic process"/>
    <property type="evidence" value="ECO:0007669"/>
    <property type="project" value="InterPro"/>
</dbReference>
<dbReference type="PROSITE" id="PS00572">
    <property type="entry name" value="GLYCOSYL_HYDROL_F1_1"/>
    <property type="match status" value="2"/>
</dbReference>
<proteinExistence type="inferred from homology"/>
<comment type="caution">
    <text evidence="6">The sequence shown here is derived from an EMBL/GenBank/DDBJ whole genome shotgun (WGS) entry which is preliminary data.</text>
</comment>
<dbReference type="PRINTS" id="PR00131">
    <property type="entry name" value="GLHYDRLASE1"/>
</dbReference>
<dbReference type="Proteomes" id="UP000743370">
    <property type="component" value="Unassembled WGS sequence"/>
</dbReference>
<reference evidence="6 7" key="1">
    <citation type="submission" date="2020-05" db="EMBL/GenBank/DDBJ databases">
        <title>Vigna angularis (adzuki bean) Var. LongXiaoDou No. 4 denovo assembly.</title>
        <authorList>
            <person name="Xiang H."/>
        </authorList>
    </citation>
    <scope>NUCLEOTIDE SEQUENCE [LARGE SCALE GENOMIC DNA]</scope>
    <source>
        <tissue evidence="6">Leaf</tissue>
    </source>
</reference>
<dbReference type="InterPro" id="IPR017853">
    <property type="entry name" value="GH"/>
</dbReference>
<dbReference type="Pfam" id="PF00232">
    <property type="entry name" value="Glyco_hydro_1"/>
    <property type="match status" value="2"/>
</dbReference>
<comment type="similarity">
    <text evidence="1 5">Belongs to the glycosyl hydrolase 1 family.</text>
</comment>
<dbReference type="SUPFAM" id="SSF51445">
    <property type="entry name" value="(Trans)glycosidases"/>
    <property type="match status" value="3"/>
</dbReference>
<sequence length="723" mass="80510">MACTQAFLHLNALTTPLRVRPQWGVGTTKPKHIVCKAEKDDVEEGEATTLSHLSRRLALGTALIGGAAVAGGSKVSPVSAADAQLSLEEAAVSTLSAINSKEYPSSVVEALSLNRNSFPPDFVFGTSSAAYQSYNAFRYMKPLTSGKYPESMRSLVGNRLPEFSKQEARFLIGSFDFIGINYYTTNYVAHQPLLQPLGSKSEPNSITDAHVTYLTERNGIPIGAPTASGWLYVYPKGIRELLLYTKEKYNDPLIYITENGRGNDVYDEKETLEEALIDIYRIDYYYRHLYYLLSAIRVKHWITLNEPWSYSKEGYSVGLFVPGRSSEQEDPTCLGDGNSVPPEAPVETPYVTEEPSQRQQLAISWHMGALFGKFRALTTPLRVPTKWEVMGTNKRNHIVCKAVKEDVEDSDATNVSLVSRRLALGTALIGGAAAAGTKASPARAVDATLSLQEPPATTLPASIVEVLPLNRTSFPEGFVFGTASAAYQPLTSGKYPESMRSLVGRRLPEFTAEESRLLAGSFDFLGLNYYTTNYAADQPSSNLNPSYETDANVNYLTERNGIPVGTPTASNWLFVCPKGFKDLLLYVKEKYNNPLIYITENGRGNDVNDEGQTREEALLDIYRIDYYYRHLYYLRSAMSEEVNVKGYFAWSLLDNFEWKNGYLVGFGLNYVDRNDDLKRYAKLSARWMIGVINRSFELIFLAPQGFMSENFDASSIDTIHDLI</sequence>
<gene>
    <name evidence="6" type="ORF">HKW66_Vig0214170</name>
</gene>
<accession>A0A8T0JGY3</accession>
<keyword evidence="2" id="KW-0378">Hydrolase</keyword>
<evidence type="ECO:0000313" key="7">
    <source>
        <dbReference type="Proteomes" id="UP000743370"/>
    </source>
</evidence>
<organism evidence="6 7">
    <name type="scientific">Phaseolus angularis</name>
    <name type="common">Azuki bean</name>
    <name type="synonym">Vigna angularis</name>
    <dbReference type="NCBI Taxonomy" id="3914"/>
    <lineage>
        <taxon>Eukaryota</taxon>
        <taxon>Viridiplantae</taxon>
        <taxon>Streptophyta</taxon>
        <taxon>Embryophyta</taxon>
        <taxon>Tracheophyta</taxon>
        <taxon>Spermatophyta</taxon>
        <taxon>Magnoliopsida</taxon>
        <taxon>eudicotyledons</taxon>
        <taxon>Gunneridae</taxon>
        <taxon>Pentapetalae</taxon>
        <taxon>rosids</taxon>
        <taxon>fabids</taxon>
        <taxon>Fabales</taxon>
        <taxon>Fabaceae</taxon>
        <taxon>Papilionoideae</taxon>
        <taxon>50 kb inversion clade</taxon>
        <taxon>NPAAA clade</taxon>
        <taxon>indigoferoid/millettioid clade</taxon>
        <taxon>Phaseoleae</taxon>
        <taxon>Vigna</taxon>
    </lineage>
</organism>
<dbReference type="EMBL" id="JABFOF010000011">
    <property type="protein sequence ID" value="KAG2371243.1"/>
    <property type="molecule type" value="Genomic_DNA"/>
</dbReference>
<dbReference type="PANTHER" id="PTHR10353">
    <property type="entry name" value="GLYCOSYL HYDROLASE"/>
    <property type="match status" value="1"/>
</dbReference>
<keyword evidence="3" id="KW-0326">Glycosidase</keyword>
<evidence type="ECO:0000313" key="6">
    <source>
        <dbReference type="EMBL" id="KAG2371243.1"/>
    </source>
</evidence>
<evidence type="ECO:0000256" key="5">
    <source>
        <dbReference type="RuleBase" id="RU003690"/>
    </source>
</evidence>
<protein>
    <submittedName>
        <fullName evidence="6">Beta-glucosidase 13</fullName>
    </submittedName>
</protein>
<dbReference type="InterPro" id="IPR001360">
    <property type="entry name" value="Glyco_hydro_1"/>
</dbReference>
<evidence type="ECO:0000256" key="1">
    <source>
        <dbReference type="ARBA" id="ARBA00010838"/>
    </source>
</evidence>
<dbReference type="Gene3D" id="3.20.20.80">
    <property type="entry name" value="Glycosidases"/>
    <property type="match status" value="3"/>
</dbReference>
<evidence type="ECO:0000256" key="2">
    <source>
        <dbReference type="ARBA" id="ARBA00022801"/>
    </source>
</evidence>
<evidence type="ECO:0000256" key="3">
    <source>
        <dbReference type="ARBA" id="ARBA00023295"/>
    </source>
</evidence>
<feature type="active site" description="Nucleophile" evidence="4">
    <location>
        <position position="600"/>
    </location>
</feature>
<feature type="active site" description="Nucleophile" evidence="4">
    <location>
        <position position="258"/>
    </location>
</feature>
<dbReference type="InterPro" id="IPR018120">
    <property type="entry name" value="Glyco_hydro_1_AS"/>
</dbReference>
<dbReference type="GO" id="GO:0008422">
    <property type="term" value="F:beta-glucosidase activity"/>
    <property type="evidence" value="ECO:0007669"/>
    <property type="project" value="TreeGrafter"/>
</dbReference>